<comment type="caution">
    <text evidence="3">The sequence shown here is derived from an EMBL/GenBank/DDBJ whole genome shotgun (WGS) entry which is preliminary data.</text>
</comment>
<evidence type="ECO:0000313" key="3">
    <source>
        <dbReference type="EMBL" id="OGC40968.1"/>
    </source>
</evidence>
<reference evidence="3 4" key="1">
    <citation type="journal article" date="2016" name="Nat. Commun.">
        <title>Thousands of microbial genomes shed light on interconnected biogeochemical processes in an aquifer system.</title>
        <authorList>
            <person name="Anantharaman K."/>
            <person name="Brown C.T."/>
            <person name="Hug L.A."/>
            <person name="Sharon I."/>
            <person name="Castelle C.J."/>
            <person name="Probst A.J."/>
            <person name="Thomas B.C."/>
            <person name="Singh A."/>
            <person name="Wilkins M.J."/>
            <person name="Karaoz U."/>
            <person name="Brodie E.L."/>
            <person name="Williams K.H."/>
            <person name="Hubbard S.S."/>
            <person name="Banfield J.F."/>
        </authorList>
    </citation>
    <scope>NUCLEOTIDE SEQUENCE [LARGE SCALE GENOMIC DNA]</scope>
</reference>
<accession>A0A1F4U7N6</accession>
<keyword evidence="1" id="KW-0175">Coiled coil</keyword>
<feature type="coiled-coil region" evidence="1">
    <location>
        <begin position="171"/>
        <end position="198"/>
    </location>
</feature>
<dbReference type="AlphaFoldDB" id="A0A1F4U7N6"/>
<dbReference type="Proteomes" id="UP000179242">
    <property type="component" value="Unassembled WGS sequence"/>
</dbReference>
<feature type="transmembrane region" description="Helical" evidence="2">
    <location>
        <begin position="28"/>
        <end position="49"/>
    </location>
</feature>
<sequence length="221" mass="26026">MDSDILKNKEKPQSIWWREFFKEGRKDLIILIIGTILGTILSIFTEVGLKKYDDDRAKEKIAKILCLDLISTENKLLNHIYLSEASYPTYSMEQLADLKWYSTEYSTKVFDVLLEDLYFFPDGQTNKVLNIYETIDQLNKTQSLIKNHPKMKRGTKAFLLKNLYNNIHSSINFCDEVVENIERNNKELNREKSFIRIKDVNQELKKSIFSMKPSLKELIKN</sequence>
<evidence type="ECO:0000256" key="2">
    <source>
        <dbReference type="SAM" id="Phobius"/>
    </source>
</evidence>
<evidence type="ECO:0000256" key="1">
    <source>
        <dbReference type="SAM" id="Coils"/>
    </source>
</evidence>
<keyword evidence="2" id="KW-1133">Transmembrane helix</keyword>
<organism evidence="3 4">
    <name type="scientific">candidate division WOR-1 bacterium RIFOXYC2_FULL_46_14</name>
    <dbReference type="NCBI Taxonomy" id="1802587"/>
    <lineage>
        <taxon>Bacteria</taxon>
        <taxon>Bacillati</taxon>
        <taxon>Saganbacteria</taxon>
    </lineage>
</organism>
<keyword evidence="2" id="KW-0812">Transmembrane</keyword>
<proteinExistence type="predicted"/>
<protein>
    <submittedName>
        <fullName evidence="3">Uncharacterized protein</fullName>
    </submittedName>
</protein>
<keyword evidence="2" id="KW-0472">Membrane</keyword>
<dbReference type="EMBL" id="MEUJ01000002">
    <property type="protein sequence ID" value="OGC40968.1"/>
    <property type="molecule type" value="Genomic_DNA"/>
</dbReference>
<gene>
    <name evidence="3" type="ORF">A2438_01625</name>
</gene>
<evidence type="ECO:0000313" key="4">
    <source>
        <dbReference type="Proteomes" id="UP000179242"/>
    </source>
</evidence>
<name>A0A1F4U7N6_UNCSA</name>